<keyword evidence="2 5" id="KW-0808">Transferase</keyword>
<feature type="domain" description="Methyltransferase" evidence="4">
    <location>
        <begin position="44"/>
        <end position="137"/>
    </location>
</feature>
<organism evidence="5 6">
    <name type="scientific">Nocardia thailandica</name>
    <dbReference type="NCBI Taxonomy" id="257275"/>
    <lineage>
        <taxon>Bacteria</taxon>
        <taxon>Bacillati</taxon>
        <taxon>Actinomycetota</taxon>
        <taxon>Actinomycetes</taxon>
        <taxon>Mycobacteriales</taxon>
        <taxon>Nocardiaceae</taxon>
        <taxon>Nocardia</taxon>
    </lineage>
</organism>
<dbReference type="GO" id="GO:0032259">
    <property type="term" value="P:methylation"/>
    <property type="evidence" value="ECO:0007669"/>
    <property type="project" value="UniProtKB-KW"/>
</dbReference>
<keyword evidence="1 5" id="KW-0489">Methyltransferase</keyword>
<gene>
    <name evidence="5" type="ORF">ACFYTF_17815</name>
</gene>
<dbReference type="PANTHER" id="PTHR43464">
    <property type="entry name" value="METHYLTRANSFERASE"/>
    <property type="match status" value="1"/>
</dbReference>
<dbReference type="EMBL" id="JBIAMX010000010">
    <property type="protein sequence ID" value="MFF0544687.1"/>
    <property type="molecule type" value="Genomic_DNA"/>
</dbReference>
<accession>A0ABW6PQJ5</accession>
<evidence type="ECO:0000256" key="3">
    <source>
        <dbReference type="ARBA" id="ARBA00022691"/>
    </source>
</evidence>
<dbReference type="EC" id="2.1.1.64" evidence="5"/>
<reference evidence="5 6" key="1">
    <citation type="submission" date="2024-10" db="EMBL/GenBank/DDBJ databases">
        <title>The Natural Products Discovery Center: Release of the First 8490 Sequenced Strains for Exploring Actinobacteria Biosynthetic Diversity.</title>
        <authorList>
            <person name="Kalkreuter E."/>
            <person name="Kautsar S.A."/>
            <person name="Yang D."/>
            <person name="Bader C.D."/>
            <person name="Teijaro C.N."/>
            <person name="Fluegel L."/>
            <person name="Davis C.M."/>
            <person name="Simpson J.R."/>
            <person name="Lauterbach L."/>
            <person name="Steele A.D."/>
            <person name="Gui C."/>
            <person name="Meng S."/>
            <person name="Li G."/>
            <person name="Viehrig K."/>
            <person name="Ye F."/>
            <person name="Su P."/>
            <person name="Kiefer A.F."/>
            <person name="Nichols A."/>
            <person name="Cepeda A.J."/>
            <person name="Yan W."/>
            <person name="Fan B."/>
            <person name="Jiang Y."/>
            <person name="Adhikari A."/>
            <person name="Zheng C.-J."/>
            <person name="Schuster L."/>
            <person name="Cowan T.M."/>
            <person name="Smanski M.J."/>
            <person name="Chevrette M.G."/>
            <person name="De Carvalho L.P.S."/>
            <person name="Shen B."/>
        </authorList>
    </citation>
    <scope>NUCLEOTIDE SEQUENCE [LARGE SCALE GENOMIC DNA]</scope>
    <source>
        <strain evidence="5 6">NPDC004045</strain>
    </source>
</reference>
<proteinExistence type="predicted"/>
<name>A0ABW6PQJ5_9NOCA</name>
<evidence type="ECO:0000256" key="1">
    <source>
        <dbReference type="ARBA" id="ARBA00022603"/>
    </source>
</evidence>
<dbReference type="Proteomes" id="UP001601444">
    <property type="component" value="Unassembled WGS sequence"/>
</dbReference>
<evidence type="ECO:0000313" key="5">
    <source>
        <dbReference type="EMBL" id="MFF0544687.1"/>
    </source>
</evidence>
<evidence type="ECO:0000256" key="2">
    <source>
        <dbReference type="ARBA" id="ARBA00022679"/>
    </source>
</evidence>
<dbReference type="CDD" id="cd02440">
    <property type="entry name" value="AdoMet_MTases"/>
    <property type="match status" value="1"/>
</dbReference>
<evidence type="ECO:0000313" key="6">
    <source>
        <dbReference type="Proteomes" id="UP001601444"/>
    </source>
</evidence>
<comment type="caution">
    <text evidence="5">The sequence shown here is derived from an EMBL/GenBank/DDBJ whole genome shotgun (WGS) entry which is preliminary data.</text>
</comment>
<dbReference type="EC" id="2.1.1.222" evidence="5"/>
<dbReference type="GO" id="GO:0061542">
    <property type="term" value="F:3-demethylubiquinol 3-O-methyltransferase activity"/>
    <property type="evidence" value="ECO:0007669"/>
    <property type="project" value="UniProtKB-EC"/>
</dbReference>
<keyword evidence="3" id="KW-0949">S-adenosyl-L-methionine</keyword>
<dbReference type="RefSeq" id="WP_387701210.1">
    <property type="nucleotide sequence ID" value="NZ_JBIAMX010000010.1"/>
</dbReference>
<protein>
    <submittedName>
        <fullName evidence="5">Class I SAM-dependent methyltransferase</fullName>
        <ecNumber evidence="5">2.1.1.222</ecNumber>
        <ecNumber evidence="5">2.1.1.64</ecNumber>
    </submittedName>
</protein>
<dbReference type="InterPro" id="IPR029063">
    <property type="entry name" value="SAM-dependent_MTases_sf"/>
</dbReference>
<sequence>MSEPTTTAEEFWEGFYGDREQVWTGNPNPLLVREVPGLTPGTALDLGCGEGADAIWLAHQGWRVTGVDVSSVALTRAAARAQADGVTVTWRRHDLLHDFPEGTFDLVTAQFLHSPVERSGERDQILASAAAAVAPGGRLLIGGHAGWPSWVTEPPHIAEFPTIEQVLDRLALGADWTVETAELVERPSTSPDGVEGTRADSIIRLRRGTPS</sequence>
<dbReference type="Gene3D" id="3.40.50.150">
    <property type="entry name" value="Vaccinia Virus protein VP39"/>
    <property type="match status" value="1"/>
</dbReference>
<dbReference type="SUPFAM" id="SSF53335">
    <property type="entry name" value="S-adenosyl-L-methionine-dependent methyltransferases"/>
    <property type="match status" value="1"/>
</dbReference>
<dbReference type="GO" id="GO:0102208">
    <property type="term" value="F:2-polyprenyl-6-hydroxyphenol methylase activity"/>
    <property type="evidence" value="ECO:0007669"/>
    <property type="project" value="UniProtKB-EC"/>
</dbReference>
<evidence type="ECO:0000259" key="4">
    <source>
        <dbReference type="Pfam" id="PF13649"/>
    </source>
</evidence>
<dbReference type="Pfam" id="PF13649">
    <property type="entry name" value="Methyltransf_25"/>
    <property type="match status" value="1"/>
</dbReference>
<dbReference type="PANTHER" id="PTHR43464:SF19">
    <property type="entry name" value="UBIQUINONE BIOSYNTHESIS O-METHYLTRANSFERASE, MITOCHONDRIAL"/>
    <property type="match status" value="1"/>
</dbReference>
<dbReference type="InterPro" id="IPR041698">
    <property type="entry name" value="Methyltransf_25"/>
</dbReference>
<keyword evidence="6" id="KW-1185">Reference proteome</keyword>